<evidence type="ECO:0000256" key="3">
    <source>
        <dbReference type="SAM" id="MobiDB-lite"/>
    </source>
</evidence>
<feature type="compositionally biased region" description="Low complexity" evidence="3">
    <location>
        <begin position="134"/>
        <end position="147"/>
    </location>
</feature>
<dbReference type="GO" id="GO:0007528">
    <property type="term" value="P:neuromuscular junction development"/>
    <property type="evidence" value="ECO:0007669"/>
    <property type="project" value="TreeGrafter"/>
</dbReference>
<dbReference type="Proteomes" id="UP000728032">
    <property type="component" value="Unassembled WGS sequence"/>
</dbReference>
<dbReference type="EMBL" id="OC961500">
    <property type="protein sequence ID" value="CAD7665508.1"/>
    <property type="molecule type" value="Genomic_DNA"/>
</dbReference>
<keyword evidence="2" id="KW-0175">Coiled coil</keyword>
<dbReference type="Pfam" id="PF07647">
    <property type="entry name" value="SAM_2"/>
    <property type="match status" value="1"/>
</dbReference>
<sequence length="159" mass="17977">MEWLRSIDLSEFAPNLRGSGVHGALIVYEPAFNADLFSTLLSIPTVKTLLRRHISIKFKQLIGNDLCREKRDFECLPNYVPMIPGAKVKIHRKGQFTLKKKRKSDMSYDDYVCPMGDNASTGSHTPSLRSVRRQNSISSTNSTQSNTMDGNRRDKVTDV</sequence>
<gene>
    <name evidence="5" type="ORF">ONB1V03_LOCUS22065</name>
</gene>
<dbReference type="AlphaFoldDB" id="A0A7R9MSR8"/>
<dbReference type="OrthoDB" id="6516566at2759"/>
<evidence type="ECO:0000259" key="4">
    <source>
        <dbReference type="Pfam" id="PF07647"/>
    </source>
</evidence>
<accession>A0A7R9MSR8</accession>
<dbReference type="Gene3D" id="1.10.150.50">
    <property type="entry name" value="Transcription Factor, Ets-1"/>
    <property type="match status" value="1"/>
</dbReference>
<evidence type="ECO:0000256" key="2">
    <source>
        <dbReference type="ARBA" id="ARBA00023054"/>
    </source>
</evidence>
<keyword evidence="6" id="KW-1185">Reference proteome</keyword>
<protein>
    <recommendedName>
        <fullName evidence="4">SAM domain-containing protein</fullName>
    </recommendedName>
</protein>
<feature type="domain" description="SAM" evidence="4">
    <location>
        <begin position="1"/>
        <end position="61"/>
    </location>
</feature>
<reference evidence="5" key="1">
    <citation type="submission" date="2020-11" db="EMBL/GenBank/DDBJ databases">
        <authorList>
            <person name="Tran Van P."/>
        </authorList>
    </citation>
    <scope>NUCLEOTIDE SEQUENCE</scope>
</reference>
<dbReference type="InterPro" id="IPR001660">
    <property type="entry name" value="SAM"/>
</dbReference>
<feature type="region of interest" description="Disordered" evidence="3">
    <location>
        <begin position="119"/>
        <end position="159"/>
    </location>
</feature>
<keyword evidence="1" id="KW-0677">Repeat</keyword>
<feature type="compositionally biased region" description="Basic and acidic residues" evidence="3">
    <location>
        <begin position="150"/>
        <end position="159"/>
    </location>
</feature>
<dbReference type="PANTHER" id="PTHR12587">
    <property type="entry name" value="LAR INTERACTING PROTEIN LIP -RELATED PROTEIN"/>
    <property type="match status" value="1"/>
</dbReference>
<dbReference type="EMBL" id="CAJPVJ010046675">
    <property type="protein sequence ID" value="CAG2182644.1"/>
    <property type="molecule type" value="Genomic_DNA"/>
</dbReference>
<evidence type="ECO:0000313" key="5">
    <source>
        <dbReference type="EMBL" id="CAD7665508.1"/>
    </source>
</evidence>
<dbReference type="InterPro" id="IPR013761">
    <property type="entry name" value="SAM/pointed_sf"/>
</dbReference>
<dbReference type="InterPro" id="IPR029515">
    <property type="entry name" value="Liprin"/>
</dbReference>
<proteinExistence type="predicted"/>
<dbReference type="GO" id="GO:0048786">
    <property type="term" value="C:presynaptic active zone"/>
    <property type="evidence" value="ECO:0007669"/>
    <property type="project" value="TreeGrafter"/>
</dbReference>
<feature type="compositionally biased region" description="Polar residues" evidence="3">
    <location>
        <begin position="119"/>
        <end position="128"/>
    </location>
</feature>
<dbReference type="PANTHER" id="PTHR12587:SF14">
    <property type="entry name" value="AT31531P"/>
    <property type="match status" value="1"/>
</dbReference>
<organism evidence="5">
    <name type="scientific">Oppiella nova</name>
    <dbReference type="NCBI Taxonomy" id="334625"/>
    <lineage>
        <taxon>Eukaryota</taxon>
        <taxon>Metazoa</taxon>
        <taxon>Ecdysozoa</taxon>
        <taxon>Arthropoda</taxon>
        <taxon>Chelicerata</taxon>
        <taxon>Arachnida</taxon>
        <taxon>Acari</taxon>
        <taxon>Acariformes</taxon>
        <taxon>Sarcoptiformes</taxon>
        <taxon>Oribatida</taxon>
        <taxon>Brachypylina</taxon>
        <taxon>Oppioidea</taxon>
        <taxon>Oppiidae</taxon>
        <taxon>Oppiella</taxon>
    </lineage>
</organism>
<evidence type="ECO:0000256" key="1">
    <source>
        <dbReference type="ARBA" id="ARBA00022737"/>
    </source>
</evidence>
<name>A0A7R9MSR8_9ACAR</name>
<evidence type="ECO:0000313" key="6">
    <source>
        <dbReference type="Proteomes" id="UP000728032"/>
    </source>
</evidence>